<sequence>MRGNPTEPEKRLWRHLSNSQLDGHKFRRQAVIHGWIADFLCPRKGLIVKVDGDTHEPVADARRDAALAALGYRVVRVTNGEVMGNMDGVLRLLRETLETMPDRRAPHPNPSPEGEGPELAVPFAGRQPIMGFED</sequence>
<dbReference type="InterPro" id="IPR011335">
    <property type="entry name" value="Restrct_endonuc-II-like"/>
</dbReference>
<evidence type="ECO:0000313" key="4">
    <source>
        <dbReference type="Proteomes" id="UP000241206"/>
    </source>
</evidence>
<evidence type="ECO:0000256" key="1">
    <source>
        <dbReference type="SAM" id="MobiDB-lite"/>
    </source>
</evidence>
<proteinExistence type="predicted"/>
<feature type="region of interest" description="Disordered" evidence="1">
    <location>
        <begin position="99"/>
        <end position="134"/>
    </location>
</feature>
<dbReference type="EMBL" id="PHHF01000068">
    <property type="protein sequence ID" value="PTD18004.1"/>
    <property type="molecule type" value="Genomic_DNA"/>
</dbReference>
<dbReference type="InterPro" id="IPR047216">
    <property type="entry name" value="Endonuclease_DUF559_bact"/>
</dbReference>
<dbReference type="Pfam" id="PF04480">
    <property type="entry name" value="DUF559"/>
    <property type="match status" value="1"/>
</dbReference>
<name>A0A2T4HQC9_9SPHN</name>
<accession>A0A2T4HQC9</accession>
<feature type="domain" description="DUF559" evidence="2">
    <location>
        <begin position="1"/>
        <end position="97"/>
    </location>
</feature>
<evidence type="ECO:0000259" key="2">
    <source>
        <dbReference type="Pfam" id="PF04480"/>
    </source>
</evidence>
<dbReference type="PANTHER" id="PTHR38590">
    <property type="entry name" value="BLL0828 PROTEIN"/>
    <property type="match status" value="1"/>
</dbReference>
<dbReference type="CDD" id="cd01038">
    <property type="entry name" value="Endonuclease_DUF559"/>
    <property type="match status" value="1"/>
</dbReference>
<keyword evidence="4" id="KW-1185">Reference proteome</keyword>
<protein>
    <recommendedName>
        <fullName evidence="2">DUF559 domain-containing protein</fullName>
    </recommendedName>
</protein>
<organism evidence="3 4">
    <name type="scientific">Edaphosphingomonas fennica</name>
    <dbReference type="NCBI Taxonomy" id="114404"/>
    <lineage>
        <taxon>Bacteria</taxon>
        <taxon>Pseudomonadati</taxon>
        <taxon>Pseudomonadota</taxon>
        <taxon>Alphaproteobacteria</taxon>
        <taxon>Sphingomonadales</taxon>
        <taxon>Rhizorhabdaceae</taxon>
        <taxon>Edaphosphingomonas</taxon>
    </lineage>
</organism>
<dbReference type="InterPro" id="IPR007569">
    <property type="entry name" value="DUF559"/>
</dbReference>
<dbReference type="Gene3D" id="3.40.960.10">
    <property type="entry name" value="VSR Endonuclease"/>
    <property type="match status" value="1"/>
</dbReference>
<evidence type="ECO:0000313" key="3">
    <source>
        <dbReference type="EMBL" id="PTD18004.1"/>
    </source>
</evidence>
<dbReference type="SUPFAM" id="SSF52980">
    <property type="entry name" value="Restriction endonuclease-like"/>
    <property type="match status" value="1"/>
</dbReference>
<dbReference type="PANTHER" id="PTHR38590:SF1">
    <property type="entry name" value="BLL0828 PROTEIN"/>
    <property type="match status" value="1"/>
</dbReference>
<comment type="caution">
    <text evidence="3">The sequence shown here is derived from an EMBL/GenBank/DDBJ whole genome shotgun (WGS) entry which is preliminary data.</text>
</comment>
<gene>
    <name evidence="3" type="ORF">CV103_15860</name>
</gene>
<dbReference type="Proteomes" id="UP000241206">
    <property type="component" value="Unassembled WGS sequence"/>
</dbReference>
<reference evidence="3 4" key="1">
    <citation type="submission" date="2017-11" db="EMBL/GenBank/DDBJ databases">
        <title>Sphingomonas oleivorans sp. nov., isolated from oil-contaminated soil.</title>
        <authorList>
            <person name="Wang L."/>
            <person name="Chen L."/>
        </authorList>
    </citation>
    <scope>NUCLEOTIDE SEQUENCE [LARGE SCALE GENOMIC DNA]</scope>
    <source>
        <strain evidence="3 4">K101</strain>
    </source>
</reference>
<dbReference type="AlphaFoldDB" id="A0A2T4HQC9"/>